<dbReference type="GO" id="GO:0008270">
    <property type="term" value="F:zinc ion binding"/>
    <property type="evidence" value="ECO:0007669"/>
    <property type="project" value="InterPro"/>
</dbReference>
<evidence type="ECO:0000256" key="3">
    <source>
        <dbReference type="ARBA" id="ARBA00022801"/>
    </source>
</evidence>
<dbReference type="AlphaFoldDB" id="A0A1E7X9N4"/>
<dbReference type="RefSeq" id="WP_070368521.1">
    <property type="nucleotide sequence ID" value="NZ_JAZHVW010000007.1"/>
</dbReference>
<evidence type="ECO:0000259" key="6">
    <source>
        <dbReference type="Pfam" id="PF00413"/>
    </source>
</evidence>
<reference evidence="7 8" key="1">
    <citation type="submission" date="2016-09" db="EMBL/GenBank/DDBJ databases">
        <title>Genome Sequence of Lactobacillus sunkii Strain CG01.</title>
        <authorList>
            <person name="Poehlein A."/>
            <person name="Gabris C."/>
            <person name="Bengelsdorf F.R."/>
            <person name="Duerre P."/>
            <person name="Daniel R."/>
        </authorList>
    </citation>
    <scope>NUCLEOTIDE SEQUENCE [LARGE SCALE GENOMIC DNA]</scope>
    <source>
        <strain evidence="7 8">CG_D</strain>
    </source>
</reference>
<feature type="signal peptide" evidence="5">
    <location>
        <begin position="1"/>
        <end position="28"/>
    </location>
</feature>
<keyword evidence="5" id="KW-0732">Signal</keyword>
<evidence type="ECO:0000313" key="8">
    <source>
        <dbReference type="Proteomes" id="UP000177010"/>
    </source>
</evidence>
<protein>
    <submittedName>
        <fullName evidence="7">Matrixin</fullName>
    </submittedName>
</protein>
<evidence type="ECO:0000256" key="2">
    <source>
        <dbReference type="ARBA" id="ARBA00022723"/>
    </source>
</evidence>
<dbReference type="GO" id="GO:0004222">
    <property type="term" value="F:metalloendopeptidase activity"/>
    <property type="evidence" value="ECO:0007669"/>
    <property type="project" value="InterPro"/>
</dbReference>
<keyword evidence="1" id="KW-0645">Protease</keyword>
<dbReference type="GO" id="GO:0006508">
    <property type="term" value="P:proteolysis"/>
    <property type="evidence" value="ECO:0007669"/>
    <property type="project" value="UniProtKB-KW"/>
</dbReference>
<dbReference type="GO" id="GO:0031012">
    <property type="term" value="C:extracellular matrix"/>
    <property type="evidence" value="ECO:0007669"/>
    <property type="project" value="InterPro"/>
</dbReference>
<accession>A0A1E7X9N4</accession>
<sequence length="250" mass="28100">MFRQLLKIEFLVLFACVMVMLGSIDVHAATPITPHGAARFQTNTATVNVTQSSPRFQSIWTSAVQAWNRTGVFTFQITNDPNAQVITQMNPNLGGTYSGMTYLTTNNQNLIVKAKCEINNQTLSSFHYAKFEWINVAEHELGHAIGLNHNPGKASVMYIANRSYSIQNVDIESVRQLYSLPSIRISTGARSKRVTDPVVNLKSRQAPDIEPATFGITIHRRLFPVQTINLAEQFAYENKILNRLANPLYW</sequence>
<comment type="caution">
    <text evidence="7">The sequence shown here is derived from an EMBL/GenBank/DDBJ whole genome shotgun (WGS) entry which is preliminary data.</text>
</comment>
<feature type="domain" description="Peptidase M10 metallopeptidase" evidence="6">
    <location>
        <begin position="128"/>
        <end position="178"/>
    </location>
</feature>
<dbReference type="EMBL" id="MIQE01000024">
    <property type="protein sequence ID" value="OFA09824.1"/>
    <property type="molecule type" value="Genomic_DNA"/>
</dbReference>
<feature type="chain" id="PRO_5009449423" evidence="5">
    <location>
        <begin position="29"/>
        <end position="250"/>
    </location>
</feature>
<gene>
    <name evidence="7" type="ORF">LASUN_23060</name>
</gene>
<dbReference type="SUPFAM" id="SSF55486">
    <property type="entry name" value="Metalloproteases ('zincins'), catalytic domain"/>
    <property type="match status" value="1"/>
</dbReference>
<dbReference type="Pfam" id="PF00413">
    <property type="entry name" value="Peptidase_M10"/>
    <property type="match status" value="1"/>
</dbReference>
<dbReference type="Gene3D" id="3.40.390.10">
    <property type="entry name" value="Collagenase (Catalytic Domain)"/>
    <property type="match status" value="1"/>
</dbReference>
<dbReference type="Proteomes" id="UP000177010">
    <property type="component" value="Unassembled WGS sequence"/>
</dbReference>
<organism evidence="7 8">
    <name type="scientific">Lentilactobacillus sunkii</name>
    <dbReference type="NCBI Taxonomy" id="481719"/>
    <lineage>
        <taxon>Bacteria</taxon>
        <taxon>Bacillati</taxon>
        <taxon>Bacillota</taxon>
        <taxon>Bacilli</taxon>
        <taxon>Lactobacillales</taxon>
        <taxon>Lactobacillaceae</taxon>
        <taxon>Lentilactobacillus</taxon>
    </lineage>
</organism>
<keyword evidence="2" id="KW-0479">Metal-binding</keyword>
<dbReference type="InterPro" id="IPR024079">
    <property type="entry name" value="MetalloPept_cat_dom_sf"/>
</dbReference>
<proteinExistence type="predicted"/>
<keyword evidence="4" id="KW-0862">Zinc</keyword>
<dbReference type="InterPro" id="IPR001818">
    <property type="entry name" value="Pept_M10_metallopeptidase"/>
</dbReference>
<evidence type="ECO:0000313" key="7">
    <source>
        <dbReference type="EMBL" id="OFA09824.1"/>
    </source>
</evidence>
<keyword evidence="3" id="KW-0378">Hydrolase</keyword>
<dbReference type="STRING" id="481719.LASUN_23060"/>
<evidence type="ECO:0000256" key="5">
    <source>
        <dbReference type="SAM" id="SignalP"/>
    </source>
</evidence>
<evidence type="ECO:0000256" key="1">
    <source>
        <dbReference type="ARBA" id="ARBA00022670"/>
    </source>
</evidence>
<evidence type="ECO:0000256" key="4">
    <source>
        <dbReference type="ARBA" id="ARBA00022833"/>
    </source>
</evidence>
<name>A0A1E7X9N4_9LACO</name>